<keyword evidence="4" id="KW-0633">Potassium transport</keyword>
<feature type="domain" description="Potassium channel voltage dependent KCNQ C-terminal" evidence="12">
    <location>
        <begin position="125"/>
        <end position="195"/>
    </location>
</feature>
<keyword evidence="2" id="KW-0813">Transport</keyword>
<dbReference type="EMBL" id="KB366489">
    <property type="protein sequence ID" value="ELV10814.1"/>
    <property type="molecule type" value="Genomic_DNA"/>
</dbReference>
<dbReference type="InterPro" id="IPR003937">
    <property type="entry name" value="K_chnl_volt-dep_KCNQ"/>
</dbReference>
<keyword evidence="8" id="KW-0406">Ion transport</keyword>
<name>L8Y6W3_TUPCH</name>
<evidence type="ECO:0000256" key="2">
    <source>
        <dbReference type="ARBA" id="ARBA00022448"/>
    </source>
</evidence>
<dbReference type="Pfam" id="PF03520">
    <property type="entry name" value="KCNQ_channel"/>
    <property type="match status" value="2"/>
</dbReference>
<feature type="compositionally biased region" description="Polar residues" evidence="11">
    <location>
        <begin position="463"/>
        <end position="476"/>
    </location>
</feature>
<dbReference type="InParanoid" id="L8Y6W3"/>
<keyword evidence="3" id="KW-1003">Cell membrane</keyword>
<evidence type="ECO:0000256" key="1">
    <source>
        <dbReference type="ARBA" id="ARBA00004651"/>
    </source>
</evidence>
<dbReference type="GO" id="GO:0005249">
    <property type="term" value="F:voltage-gated potassium channel activity"/>
    <property type="evidence" value="ECO:0007669"/>
    <property type="project" value="InterPro"/>
</dbReference>
<evidence type="ECO:0000313" key="14">
    <source>
        <dbReference type="Proteomes" id="UP000011518"/>
    </source>
</evidence>
<feature type="compositionally biased region" description="Acidic residues" evidence="11">
    <location>
        <begin position="436"/>
        <end position="446"/>
    </location>
</feature>
<evidence type="ECO:0000259" key="12">
    <source>
        <dbReference type="Pfam" id="PF03520"/>
    </source>
</evidence>
<keyword evidence="5" id="KW-0631">Potassium channel</keyword>
<dbReference type="STRING" id="246437.L8Y6W3"/>
<feature type="region of interest" description="Disordered" evidence="11">
    <location>
        <begin position="1"/>
        <end position="57"/>
    </location>
</feature>
<evidence type="ECO:0000256" key="6">
    <source>
        <dbReference type="ARBA" id="ARBA00022882"/>
    </source>
</evidence>
<feature type="compositionally biased region" description="Polar residues" evidence="11">
    <location>
        <begin position="25"/>
        <end position="34"/>
    </location>
</feature>
<evidence type="ECO:0000256" key="4">
    <source>
        <dbReference type="ARBA" id="ARBA00022538"/>
    </source>
</evidence>
<dbReference type="PANTHER" id="PTHR47735">
    <property type="entry name" value="POTASSIUM VOLTAGE-GATED CHANNEL SUBFAMILY KQT MEMBER 4"/>
    <property type="match status" value="1"/>
</dbReference>
<dbReference type="PANTHER" id="PTHR47735:SF8">
    <property type="entry name" value="POTASSIUM VOLTAGE-GATED CHANNEL SUBFAMILY KQT MEMBER 5"/>
    <property type="match status" value="1"/>
</dbReference>
<keyword evidence="7" id="KW-0630">Potassium</keyword>
<feature type="region of interest" description="Disordered" evidence="11">
    <location>
        <begin position="436"/>
        <end position="493"/>
    </location>
</feature>
<reference evidence="14" key="1">
    <citation type="submission" date="2012-07" db="EMBL/GenBank/DDBJ databases">
        <title>Genome of the Chinese tree shrew, a rising model animal genetically related to primates.</title>
        <authorList>
            <person name="Zhang G."/>
            <person name="Fan Y."/>
            <person name="Yao Y."/>
            <person name="Huang Z."/>
        </authorList>
    </citation>
    <scope>NUCLEOTIDE SEQUENCE [LARGE SCALE GENOMIC DNA]</scope>
</reference>
<comment type="catalytic activity">
    <reaction evidence="10">
        <text>K(+)(in) = K(+)(out)</text>
        <dbReference type="Rhea" id="RHEA:29463"/>
        <dbReference type="ChEBI" id="CHEBI:29103"/>
    </reaction>
</comment>
<gene>
    <name evidence="13" type="ORF">TREES_T100015462</name>
</gene>
<dbReference type="InterPro" id="IPR013821">
    <property type="entry name" value="K_chnl_volt-dep_KCNQ_C"/>
</dbReference>
<dbReference type="AlphaFoldDB" id="L8Y6W3"/>
<evidence type="ECO:0000256" key="7">
    <source>
        <dbReference type="ARBA" id="ARBA00022958"/>
    </source>
</evidence>
<dbReference type="FunCoup" id="L8Y6W3">
    <property type="interactions" value="220"/>
</dbReference>
<evidence type="ECO:0000256" key="5">
    <source>
        <dbReference type="ARBA" id="ARBA00022826"/>
    </source>
</evidence>
<protein>
    <submittedName>
        <fullName evidence="13">Potassium voltage-gated channel subfamily KQT member 5</fullName>
    </submittedName>
</protein>
<dbReference type="GO" id="GO:0008076">
    <property type="term" value="C:voltage-gated potassium channel complex"/>
    <property type="evidence" value="ECO:0007669"/>
    <property type="project" value="TreeGrafter"/>
</dbReference>
<proteinExistence type="predicted"/>
<comment type="subcellular location">
    <subcellularLocation>
        <location evidence="1">Cell membrane</location>
        <topology evidence="1">Multi-pass membrane protein</topology>
    </subcellularLocation>
</comment>
<keyword evidence="14" id="KW-1185">Reference proteome</keyword>
<sequence length="493" mass="53694">MEAKHRTTYSQKLSFKERVRMASPRGQSIKSRQASVGDRRSPSTDITAEGSPTKVQKSWSFNDRTRFRPSLRLKSSQPKPVIDADTALGTDDVYDEKGCQCDVSVEDLTPPLKTVIRAISSHNQISSFSDSVDQILGKGQITTDKKSREKVTAEHETTDDLSMLGRVVKVEKQVQSIESKLDCLLDIYQQVLRKGSASALTLASFQIPPFECEQTSDYQSPVDSKDLSSSAQNSGCLSRSASANLSRGLQFILTPNEFSAQTFYALSPTMHSQATQVPMGQSDGSTVAGAHNIANQINVAPKPAAPTTLQIPPPLPAIKHLPRPETLHPNPAGLQESISDVTTCLVASKENVQVAQSNLTKDRSLRKSFDMGGETLLSVHPMVPKDLGKSLSVQNLIRSTEELNIQLSGSESSGSRGSQDFYPKWRESKLFITDEELGPEETETDTFDAAPQPARETAFASDSLRTGRSRSSQSISKAGESTDALSLPHVKLK</sequence>
<evidence type="ECO:0000256" key="3">
    <source>
        <dbReference type="ARBA" id="ARBA00022475"/>
    </source>
</evidence>
<dbReference type="Proteomes" id="UP000011518">
    <property type="component" value="Unassembled WGS sequence"/>
</dbReference>
<accession>L8Y6W3</accession>
<evidence type="ECO:0000256" key="8">
    <source>
        <dbReference type="ARBA" id="ARBA00023065"/>
    </source>
</evidence>
<evidence type="ECO:0000256" key="11">
    <source>
        <dbReference type="SAM" id="MobiDB-lite"/>
    </source>
</evidence>
<reference evidence="14" key="2">
    <citation type="journal article" date="2013" name="Nat. Commun.">
        <title>Genome of the Chinese tree shrew.</title>
        <authorList>
            <person name="Fan Y."/>
            <person name="Huang Z.Y."/>
            <person name="Cao C.C."/>
            <person name="Chen C.S."/>
            <person name="Chen Y.X."/>
            <person name="Fan D.D."/>
            <person name="He J."/>
            <person name="Hou H.L."/>
            <person name="Hu L."/>
            <person name="Hu X.T."/>
            <person name="Jiang X.T."/>
            <person name="Lai R."/>
            <person name="Lang Y.S."/>
            <person name="Liang B."/>
            <person name="Liao S.G."/>
            <person name="Mu D."/>
            <person name="Ma Y.Y."/>
            <person name="Niu Y.Y."/>
            <person name="Sun X.Q."/>
            <person name="Xia J.Q."/>
            <person name="Xiao J."/>
            <person name="Xiong Z.Q."/>
            <person name="Xu L."/>
            <person name="Yang L."/>
            <person name="Zhang Y."/>
            <person name="Zhao W."/>
            <person name="Zhao X.D."/>
            <person name="Zheng Y.T."/>
            <person name="Zhou J.M."/>
            <person name="Zhu Y.B."/>
            <person name="Zhang G.J."/>
            <person name="Wang J."/>
            <person name="Yao Y.G."/>
        </authorList>
    </citation>
    <scope>NUCLEOTIDE SEQUENCE [LARGE SCALE GENOMIC DNA]</scope>
</reference>
<feature type="domain" description="Potassium channel voltage dependent KCNQ C-terminal" evidence="12">
    <location>
        <begin position="41"/>
        <end position="119"/>
    </location>
</feature>
<evidence type="ECO:0000256" key="10">
    <source>
        <dbReference type="ARBA" id="ARBA00034430"/>
    </source>
</evidence>
<evidence type="ECO:0000313" key="13">
    <source>
        <dbReference type="EMBL" id="ELV10814.1"/>
    </source>
</evidence>
<evidence type="ECO:0000256" key="9">
    <source>
        <dbReference type="ARBA" id="ARBA00023303"/>
    </source>
</evidence>
<keyword evidence="6" id="KW-0851">Voltage-gated channel</keyword>
<dbReference type="eggNOG" id="KOG1419">
    <property type="taxonomic scope" value="Eukaryota"/>
</dbReference>
<keyword evidence="3" id="KW-0472">Membrane</keyword>
<keyword evidence="9" id="KW-0407">Ion channel</keyword>
<organism evidence="13 14">
    <name type="scientific">Tupaia chinensis</name>
    <name type="common">Chinese tree shrew</name>
    <name type="synonym">Tupaia belangeri chinensis</name>
    <dbReference type="NCBI Taxonomy" id="246437"/>
    <lineage>
        <taxon>Eukaryota</taxon>
        <taxon>Metazoa</taxon>
        <taxon>Chordata</taxon>
        <taxon>Craniata</taxon>
        <taxon>Vertebrata</taxon>
        <taxon>Euteleostomi</taxon>
        <taxon>Mammalia</taxon>
        <taxon>Eutheria</taxon>
        <taxon>Euarchontoglires</taxon>
        <taxon>Scandentia</taxon>
        <taxon>Tupaiidae</taxon>
        <taxon>Tupaia</taxon>
    </lineage>
</organism>